<comment type="caution">
    <text evidence="1">The sequence shown here is derived from an EMBL/GenBank/DDBJ whole genome shotgun (WGS) entry which is preliminary data.</text>
</comment>
<proteinExistence type="predicted"/>
<keyword evidence="2" id="KW-1185">Reference proteome</keyword>
<protein>
    <submittedName>
        <fullName evidence="1">Zinc-or iron-chelating domain-containing protein</fullName>
    </submittedName>
</protein>
<accession>A0A1H3JZ09</accession>
<name>A0A1H3JZ09_9BACT</name>
<evidence type="ECO:0000313" key="2">
    <source>
        <dbReference type="Proteomes" id="UP000199663"/>
    </source>
</evidence>
<dbReference type="RefSeq" id="WP_019595980.1">
    <property type="nucleotide sequence ID" value="NZ_FNQC01000001.1"/>
</dbReference>
<gene>
    <name evidence="1" type="ORF">SAMN05444412_101184</name>
</gene>
<dbReference type="EMBL" id="FNQC01000001">
    <property type="protein sequence ID" value="SDY44879.1"/>
    <property type="molecule type" value="Genomic_DNA"/>
</dbReference>
<sequence>MNLQDKALGVRQVFDELGMEIKSYLDESQLTCFSGCGLCCSNPKVNASVIEFLPLAFKLFEEGKAESVLEKLETLDDDACVLYKKTSEDGHAGFCSDYQNRGLICRLFGTSSRKNKYNENELLVCNKIKVGKPELFNEVSLAIKKDMQVPSSANNYSKLSNLDFDLTSAQFTVNIAIKNALEAVLRFEFYERNQEPEIPENF</sequence>
<dbReference type="Pfam" id="PF03692">
    <property type="entry name" value="CxxCxxCC"/>
    <property type="match status" value="1"/>
</dbReference>
<reference evidence="1 2" key="1">
    <citation type="submission" date="2016-10" db="EMBL/GenBank/DDBJ databases">
        <authorList>
            <person name="Varghese N."/>
            <person name="Submissions S."/>
        </authorList>
    </citation>
    <scope>NUCLEOTIDE SEQUENCE [LARGE SCALE GENOMIC DNA]</scope>
    <source>
        <strain evidence="1 2">DSM 17997</strain>
    </source>
</reference>
<dbReference type="InterPro" id="IPR005358">
    <property type="entry name" value="Puta_zinc/iron-chelating_dom"/>
</dbReference>
<organism evidence="1 2">
    <name type="scientific">Rhodonellum ikkaensis</name>
    <dbReference type="NCBI Taxonomy" id="336829"/>
    <lineage>
        <taxon>Bacteria</taxon>
        <taxon>Pseudomonadati</taxon>
        <taxon>Bacteroidota</taxon>
        <taxon>Cytophagia</taxon>
        <taxon>Cytophagales</taxon>
        <taxon>Cytophagaceae</taxon>
        <taxon>Rhodonellum</taxon>
    </lineage>
</organism>
<evidence type="ECO:0000313" key="1">
    <source>
        <dbReference type="EMBL" id="SDY44879.1"/>
    </source>
</evidence>
<dbReference type="Proteomes" id="UP000199663">
    <property type="component" value="Unassembled WGS sequence"/>
</dbReference>